<dbReference type="EMBL" id="JBHEZZ010000041">
    <property type="protein sequence ID" value="MFC1407232.1"/>
    <property type="molecule type" value="Genomic_DNA"/>
</dbReference>
<evidence type="ECO:0000256" key="4">
    <source>
        <dbReference type="ARBA" id="ARBA00022729"/>
    </source>
</evidence>
<dbReference type="SUPFAM" id="SSF51445">
    <property type="entry name" value="(Trans)glycosidases"/>
    <property type="match status" value="1"/>
</dbReference>
<evidence type="ECO:0000256" key="6">
    <source>
        <dbReference type="ARBA" id="ARBA00023295"/>
    </source>
</evidence>
<dbReference type="InterPro" id="IPR017853">
    <property type="entry name" value="GH"/>
</dbReference>
<evidence type="ECO:0000256" key="3">
    <source>
        <dbReference type="ARBA" id="ARBA00012754"/>
    </source>
</evidence>
<sequence>MPDLRTRSSARASWPVGTFELAGTDLTVTAPSQLPADLTWRPAVVPGGVHESLIASGELAHPFLDENEVTAAWIEERAWWYRTEFTLSDRAREADRLQLVFHGLDTVASIWLNGTLLGTHENAFRPAAFDLTGTGEQRNTLVVRFAPPLVGITAPAEIARVAELRRQGLLAMRTGDDADPERSAMPPGVLSTGPELTLRRKPTFSWGWDFAPRLPSIGIHAPVEIVAESRATITAHHAYARSVDPVRRRAVVQVDVEAETAVPRPETAVPRPETGGRVSATAVLTAPDGRLFTTAIPMALTPEGTARGTAQVTVEDAQLWWTHDLGEQPLYTLTIALTGSEGPIDQVTDRIGLRTMTLDRSADTAAGGRLFRFLLNGTPIYARGANWIPASMFIGSIPESTYRNLVELARHSNMNMLRVWGGGTYEHESFYDACDELGILVWQDFMFACTDYPSEDPGLHSEVAQEATFQVRRLRNHPSLALWCGNNEIEGMHALVTRSVAPGNWGWHFFHKMFPETVARDCPSVPYWPGSPWADVPLQINGVTQGDRHAWEVWHGADIGAGGPTEFPSPGAKVHWDRYRYDHGKFISEFGIHAAPELATLQRWTAAEAPSLGSAGLLQRIKDVPKNKGEALMSYETGTPSSIEQFVDFSMACQAEGLKFGVEHYRRLQPSNNGALVWQFNDCWPGMSWSVIDYDLVPKAGYFALQRAFAPVLASFRHTDDGGLQLWVTNSTPGPVWTTARIELAEFAGARLWDELVPVNLGAMESRQVWHGQAPGSQAYAWVSADDGCFPANRLFFDRLKNIDLSAGRLKAAVERTGRTTAAVTLASEGFTYLARVSTGAPGCRYSTNYLDLRDGDQHTIEITGLPADFDLRDLHIACYGPRPTIQS</sequence>
<feature type="domain" description="Glycoside hydrolase family 2 immunoglobulin-like beta-sandwich" evidence="11">
    <location>
        <begin position="299"/>
        <end position="354"/>
    </location>
</feature>
<feature type="domain" description="Beta-mannosidase-like galactose-binding" evidence="14">
    <location>
        <begin position="39"/>
        <end position="220"/>
    </location>
</feature>
<evidence type="ECO:0000259" key="12">
    <source>
        <dbReference type="Pfam" id="PF02836"/>
    </source>
</evidence>
<feature type="region of interest" description="Disordered" evidence="10">
    <location>
        <begin position="175"/>
        <end position="194"/>
    </location>
</feature>
<feature type="domain" description="Mannosidase Ig/CBM-like" evidence="13">
    <location>
        <begin position="724"/>
        <end position="801"/>
    </location>
</feature>
<protein>
    <recommendedName>
        <fullName evidence="8">Beta-mannosidase B</fullName>
        <ecNumber evidence="3">3.2.1.25</ecNumber>
    </recommendedName>
    <alternativeName>
        <fullName evidence="9">Mannanase B</fullName>
    </alternativeName>
</protein>
<dbReference type="RefSeq" id="WP_051726591.1">
    <property type="nucleotide sequence ID" value="NZ_JBHEZZ010000041.1"/>
</dbReference>
<dbReference type="Proteomes" id="UP001592528">
    <property type="component" value="Unassembled WGS sequence"/>
</dbReference>
<evidence type="ECO:0000259" key="13">
    <source>
        <dbReference type="Pfam" id="PF17786"/>
    </source>
</evidence>
<keyword evidence="5 15" id="KW-0378">Hydrolase</keyword>
<keyword evidence="6" id="KW-0326">Glycosidase</keyword>
<dbReference type="InterPro" id="IPR041447">
    <property type="entry name" value="Mannosidase_ig"/>
</dbReference>
<evidence type="ECO:0000259" key="14">
    <source>
        <dbReference type="Pfam" id="PF22666"/>
    </source>
</evidence>
<proteinExistence type="inferred from homology"/>
<dbReference type="InterPro" id="IPR006102">
    <property type="entry name" value="Ig-like_GH2"/>
</dbReference>
<dbReference type="Gene3D" id="2.60.120.260">
    <property type="entry name" value="Galactose-binding domain-like"/>
    <property type="match status" value="1"/>
</dbReference>
<dbReference type="InterPro" id="IPR013783">
    <property type="entry name" value="Ig-like_fold"/>
</dbReference>
<evidence type="ECO:0000313" key="15">
    <source>
        <dbReference type="EMBL" id="MFC1407232.1"/>
    </source>
</evidence>
<dbReference type="Pfam" id="PF00703">
    <property type="entry name" value="Glyco_hydro_2"/>
    <property type="match status" value="1"/>
</dbReference>
<dbReference type="EC" id="3.2.1.25" evidence="3"/>
<evidence type="ECO:0000256" key="9">
    <source>
        <dbReference type="ARBA" id="ARBA00041614"/>
    </source>
</evidence>
<dbReference type="SUPFAM" id="SSF49785">
    <property type="entry name" value="Galactose-binding domain-like"/>
    <property type="match status" value="1"/>
</dbReference>
<evidence type="ECO:0000259" key="11">
    <source>
        <dbReference type="Pfam" id="PF00703"/>
    </source>
</evidence>
<dbReference type="Pfam" id="PF17786">
    <property type="entry name" value="Mannosidase_ig"/>
    <property type="match status" value="1"/>
</dbReference>
<dbReference type="InterPro" id="IPR054593">
    <property type="entry name" value="Beta-mannosidase-like_N2"/>
</dbReference>
<dbReference type="PANTHER" id="PTHR43730:SF1">
    <property type="entry name" value="BETA-MANNOSIDASE"/>
    <property type="match status" value="1"/>
</dbReference>
<evidence type="ECO:0000256" key="8">
    <source>
        <dbReference type="ARBA" id="ARBA00041069"/>
    </source>
</evidence>
<dbReference type="PANTHER" id="PTHR43730">
    <property type="entry name" value="BETA-MANNOSIDASE"/>
    <property type="match status" value="1"/>
</dbReference>
<accession>A0ABV6V0I5</accession>
<dbReference type="InterPro" id="IPR050887">
    <property type="entry name" value="Beta-mannosidase_GH2"/>
</dbReference>
<evidence type="ECO:0000256" key="10">
    <source>
        <dbReference type="SAM" id="MobiDB-lite"/>
    </source>
</evidence>
<keyword evidence="4" id="KW-0732">Signal</keyword>
<evidence type="ECO:0000313" key="16">
    <source>
        <dbReference type="Proteomes" id="UP001592528"/>
    </source>
</evidence>
<evidence type="ECO:0000256" key="1">
    <source>
        <dbReference type="ARBA" id="ARBA00000829"/>
    </source>
</evidence>
<dbReference type="InterPro" id="IPR036156">
    <property type="entry name" value="Beta-gal/glucu_dom_sf"/>
</dbReference>
<evidence type="ECO:0000256" key="5">
    <source>
        <dbReference type="ARBA" id="ARBA00022801"/>
    </source>
</evidence>
<comment type="catalytic activity">
    <reaction evidence="1">
        <text>Hydrolysis of terminal, non-reducing beta-D-mannose residues in beta-D-mannosides.</text>
        <dbReference type="EC" id="3.2.1.25"/>
    </reaction>
</comment>
<gene>
    <name evidence="15" type="ORF">ACEZDJ_38710</name>
</gene>
<evidence type="ECO:0000256" key="7">
    <source>
        <dbReference type="ARBA" id="ARBA00038429"/>
    </source>
</evidence>
<keyword evidence="16" id="KW-1185">Reference proteome</keyword>
<comment type="caution">
    <text evidence="15">The sequence shown here is derived from an EMBL/GenBank/DDBJ whole genome shotgun (WGS) entry which is preliminary data.</text>
</comment>
<name>A0ABV6V0I5_9ACTN</name>
<feature type="domain" description="Glycoside hydrolase family 2 catalytic" evidence="12">
    <location>
        <begin position="372"/>
        <end position="488"/>
    </location>
</feature>
<reference evidence="15 16" key="1">
    <citation type="submission" date="2024-09" db="EMBL/GenBank/DDBJ databases">
        <authorList>
            <person name="Lee S.D."/>
        </authorList>
    </citation>
    <scope>NUCLEOTIDE SEQUENCE [LARGE SCALE GENOMIC DNA]</scope>
    <source>
        <strain evidence="15 16">N1-5</strain>
    </source>
</reference>
<organism evidence="15 16">
    <name type="scientific">Streptacidiphilus cavernicola</name>
    <dbReference type="NCBI Taxonomy" id="3342716"/>
    <lineage>
        <taxon>Bacteria</taxon>
        <taxon>Bacillati</taxon>
        <taxon>Actinomycetota</taxon>
        <taxon>Actinomycetes</taxon>
        <taxon>Kitasatosporales</taxon>
        <taxon>Streptomycetaceae</taxon>
        <taxon>Streptacidiphilus</taxon>
    </lineage>
</organism>
<dbReference type="Pfam" id="PF22666">
    <property type="entry name" value="Glyco_hydro_2_N2"/>
    <property type="match status" value="1"/>
</dbReference>
<dbReference type="GO" id="GO:0016787">
    <property type="term" value="F:hydrolase activity"/>
    <property type="evidence" value="ECO:0007669"/>
    <property type="project" value="UniProtKB-KW"/>
</dbReference>
<evidence type="ECO:0000256" key="2">
    <source>
        <dbReference type="ARBA" id="ARBA00004740"/>
    </source>
</evidence>
<dbReference type="InterPro" id="IPR008979">
    <property type="entry name" value="Galactose-bd-like_sf"/>
</dbReference>
<dbReference type="Gene3D" id="2.60.40.10">
    <property type="entry name" value="Immunoglobulins"/>
    <property type="match status" value="1"/>
</dbReference>
<comment type="similarity">
    <text evidence="7">Belongs to the glycosyl hydrolase 2 family. Beta-mannosidase B subfamily.</text>
</comment>
<dbReference type="InterPro" id="IPR006103">
    <property type="entry name" value="Glyco_hydro_2_cat"/>
</dbReference>
<dbReference type="Pfam" id="PF02836">
    <property type="entry name" value="Glyco_hydro_2_C"/>
    <property type="match status" value="1"/>
</dbReference>
<comment type="pathway">
    <text evidence="2">Glycan metabolism; N-glycan degradation.</text>
</comment>
<dbReference type="Gene3D" id="3.20.20.80">
    <property type="entry name" value="Glycosidases"/>
    <property type="match status" value="1"/>
</dbReference>
<dbReference type="SUPFAM" id="SSF49303">
    <property type="entry name" value="beta-Galactosidase/glucuronidase domain"/>
    <property type="match status" value="1"/>
</dbReference>